<reference evidence="1" key="1">
    <citation type="submission" date="2022-03" db="EMBL/GenBank/DDBJ databases">
        <authorList>
            <person name="Lindestad O."/>
        </authorList>
    </citation>
    <scope>NUCLEOTIDE SEQUENCE</scope>
</reference>
<name>A0A8S4S721_9NEOP</name>
<evidence type="ECO:0000313" key="1">
    <source>
        <dbReference type="EMBL" id="CAH2245625.1"/>
    </source>
</evidence>
<dbReference type="OrthoDB" id="7434177at2759"/>
<proteinExistence type="predicted"/>
<protein>
    <submittedName>
        <fullName evidence="1">Jg6542 protein</fullName>
    </submittedName>
</protein>
<organism evidence="1 2">
    <name type="scientific">Pararge aegeria aegeria</name>
    <dbReference type="NCBI Taxonomy" id="348720"/>
    <lineage>
        <taxon>Eukaryota</taxon>
        <taxon>Metazoa</taxon>
        <taxon>Ecdysozoa</taxon>
        <taxon>Arthropoda</taxon>
        <taxon>Hexapoda</taxon>
        <taxon>Insecta</taxon>
        <taxon>Pterygota</taxon>
        <taxon>Neoptera</taxon>
        <taxon>Endopterygota</taxon>
        <taxon>Lepidoptera</taxon>
        <taxon>Glossata</taxon>
        <taxon>Ditrysia</taxon>
        <taxon>Papilionoidea</taxon>
        <taxon>Nymphalidae</taxon>
        <taxon>Satyrinae</taxon>
        <taxon>Satyrini</taxon>
        <taxon>Parargina</taxon>
        <taxon>Pararge</taxon>
    </lineage>
</organism>
<dbReference type="AlphaFoldDB" id="A0A8S4S721"/>
<dbReference type="EMBL" id="CAKXAJ010025908">
    <property type="protein sequence ID" value="CAH2245625.1"/>
    <property type="molecule type" value="Genomic_DNA"/>
</dbReference>
<keyword evidence="2" id="KW-1185">Reference proteome</keyword>
<dbReference type="Proteomes" id="UP000838756">
    <property type="component" value="Unassembled WGS sequence"/>
</dbReference>
<comment type="caution">
    <text evidence="1">The sequence shown here is derived from an EMBL/GenBank/DDBJ whole genome shotgun (WGS) entry which is preliminary data.</text>
</comment>
<gene>
    <name evidence="1" type="primary">jg6542</name>
    <name evidence="1" type="ORF">PAEG_LOCUS21152</name>
</gene>
<accession>A0A8S4S721</accession>
<evidence type="ECO:0000313" key="2">
    <source>
        <dbReference type="Proteomes" id="UP000838756"/>
    </source>
</evidence>
<sequence length="71" mass="8106">MSSVSVTSSKREKTISDLKQEIEAIGALNASLRVYLGNLRTMRKDMRTVNENCKQLVKVNSQWVDTLNFMK</sequence>